<dbReference type="Proteomes" id="UP000198341">
    <property type="component" value="Chromosome 1"/>
</dbReference>
<evidence type="ECO:0000259" key="8">
    <source>
        <dbReference type="PROSITE" id="PS50845"/>
    </source>
</evidence>
<feature type="compositionally biased region" description="Polar residues" evidence="7">
    <location>
        <begin position="118"/>
        <end position="128"/>
    </location>
</feature>
<dbReference type="GeneID" id="19018391"/>
<accession>K8E951</accession>
<evidence type="ECO:0000256" key="3">
    <source>
        <dbReference type="ARBA" id="ARBA00022824"/>
    </source>
</evidence>
<dbReference type="RefSeq" id="XP_007515333.1">
    <property type="nucleotide sequence ID" value="XM_007515271.1"/>
</dbReference>
<evidence type="ECO:0000256" key="6">
    <source>
        <dbReference type="RuleBase" id="RU363132"/>
    </source>
</evidence>
<reference evidence="9 10" key="1">
    <citation type="submission" date="2011-10" db="EMBL/GenBank/DDBJ databases">
        <authorList>
            <person name="Genoscope - CEA"/>
        </authorList>
    </citation>
    <scope>NUCLEOTIDE SEQUENCE [LARGE SCALE GENOMIC DNA]</scope>
    <source>
        <strain evidence="9 10">RCC 1105</strain>
    </source>
</reference>
<gene>
    <name evidence="9" type="ORF">Bathy01g06560</name>
</gene>
<dbReference type="GO" id="GO:0005789">
    <property type="term" value="C:endoplasmic reticulum membrane"/>
    <property type="evidence" value="ECO:0007669"/>
    <property type="project" value="UniProtKB-SubCell"/>
</dbReference>
<evidence type="ECO:0000313" key="9">
    <source>
        <dbReference type="EMBL" id="CCO14212.1"/>
    </source>
</evidence>
<dbReference type="EMBL" id="FO082278">
    <property type="protein sequence ID" value="CCO14212.1"/>
    <property type="molecule type" value="Genomic_DNA"/>
</dbReference>
<evidence type="ECO:0000256" key="2">
    <source>
        <dbReference type="ARBA" id="ARBA00022692"/>
    </source>
</evidence>
<dbReference type="KEGG" id="bpg:Bathy01g06560"/>
<dbReference type="PROSITE" id="PS50845">
    <property type="entry name" value="RETICULON"/>
    <property type="match status" value="1"/>
</dbReference>
<proteinExistence type="predicted"/>
<feature type="domain" description="Reticulon" evidence="8">
    <location>
        <begin position="204"/>
        <end position="347"/>
    </location>
</feature>
<feature type="transmembrane region" description="Helical" evidence="6">
    <location>
        <begin position="244"/>
        <end position="266"/>
    </location>
</feature>
<dbReference type="STRING" id="41875.K8E951"/>
<evidence type="ECO:0000256" key="5">
    <source>
        <dbReference type="ARBA" id="ARBA00023136"/>
    </source>
</evidence>
<name>K8E951_9CHLO</name>
<keyword evidence="4 6" id="KW-1133">Transmembrane helix</keyword>
<protein>
    <recommendedName>
        <fullName evidence="6">Reticulon-like protein</fullName>
    </recommendedName>
</protein>
<organism evidence="9 10">
    <name type="scientific">Bathycoccus prasinos</name>
    <dbReference type="NCBI Taxonomy" id="41875"/>
    <lineage>
        <taxon>Eukaryota</taxon>
        <taxon>Viridiplantae</taxon>
        <taxon>Chlorophyta</taxon>
        <taxon>Mamiellophyceae</taxon>
        <taxon>Mamiellales</taxon>
        <taxon>Bathycoccaceae</taxon>
        <taxon>Bathycoccus</taxon>
    </lineage>
</organism>
<keyword evidence="5 6" id="KW-0472">Membrane</keyword>
<feature type="compositionally biased region" description="Polar residues" evidence="7">
    <location>
        <begin position="62"/>
        <end position="91"/>
    </location>
</feature>
<sequence length="450" mass="50103">MSATLNDTNGEDPNPRTATKMPAQIKSKFGFSRSNKTIPQPKSNIVGGGGQQQQQQQRQHFQDISNNSGDSNGEHLNNSSRGSMMKHTTNGLPRDPRIRRQDGSISGGILYETGGRKVNTSNTNTTRGGHNIRAPSGPEDEDEPFEFAHTLDEEEMRQRTPVGATYRNTHPMFANGFGNQREQPYAPSSRDGSNSTMATSSFVVPEVLYWKDPARTTLHFFGGFVLMGTFYALSAAKASVFSHLAYAMSLVVMGKYVFAIAFPNAAKGITMNPEKMAIRARNMCYKFNAFTERHERFFAGRDNKATLGAFLALQMVKCVGGALSTRQLLFLAYIGAFTMPCAWEKQKVFVYEMYCKVQMAMQEKWAEFSPRTKVTSGVCGSVMVFKLASAQTRVNAVFLALVCYRIIKEQQSLRLHVQRMEDVVVGSVRRMSRSFVDMVSPVPKRFGARS</sequence>
<comment type="subcellular location">
    <subcellularLocation>
        <location evidence="1 6">Endoplasmic reticulum membrane</location>
        <topology evidence="1 6">Multi-pass membrane protein</topology>
    </subcellularLocation>
</comment>
<feature type="transmembrane region" description="Helical" evidence="6">
    <location>
        <begin position="218"/>
        <end position="238"/>
    </location>
</feature>
<feature type="compositionally biased region" description="Polar residues" evidence="7">
    <location>
        <begin position="32"/>
        <end position="43"/>
    </location>
</feature>
<keyword evidence="2 6" id="KW-0812">Transmembrane</keyword>
<dbReference type="eggNOG" id="ENOG502R35B">
    <property type="taxonomic scope" value="Eukaryota"/>
</dbReference>
<evidence type="ECO:0000256" key="4">
    <source>
        <dbReference type="ARBA" id="ARBA00022989"/>
    </source>
</evidence>
<dbReference type="AlphaFoldDB" id="K8E951"/>
<dbReference type="InterPro" id="IPR003388">
    <property type="entry name" value="Reticulon"/>
</dbReference>
<feature type="region of interest" description="Disordered" evidence="7">
    <location>
        <begin position="1"/>
        <end position="143"/>
    </location>
</feature>
<evidence type="ECO:0000256" key="1">
    <source>
        <dbReference type="ARBA" id="ARBA00004477"/>
    </source>
</evidence>
<keyword evidence="3 6" id="KW-0256">Endoplasmic reticulum</keyword>
<keyword evidence="10" id="KW-1185">Reference proteome</keyword>
<evidence type="ECO:0000256" key="7">
    <source>
        <dbReference type="SAM" id="MobiDB-lite"/>
    </source>
</evidence>
<dbReference type="Pfam" id="PF02453">
    <property type="entry name" value="Reticulon"/>
    <property type="match status" value="1"/>
</dbReference>
<evidence type="ECO:0000313" key="10">
    <source>
        <dbReference type="Proteomes" id="UP000198341"/>
    </source>
</evidence>